<organism evidence="1 2">
    <name type="scientific">Athelia psychrophila</name>
    <dbReference type="NCBI Taxonomy" id="1759441"/>
    <lineage>
        <taxon>Eukaryota</taxon>
        <taxon>Fungi</taxon>
        <taxon>Dikarya</taxon>
        <taxon>Basidiomycota</taxon>
        <taxon>Agaricomycotina</taxon>
        <taxon>Agaricomycetes</taxon>
        <taxon>Agaricomycetidae</taxon>
        <taxon>Atheliales</taxon>
        <taxon>Atheliaceae</taxon>
        <taxon>Athelia</taxon>
    </lineage>
</organism>
<evidence type="ECO:0000313" key="1">
    <source>
        <dbReference type="EMBL" id="KZP25364.1"/>
    </source>
</evidence>
<gene>
    <name evidence="1" type="ORF">FIBSPDRAFT_388736</name>
</gene>
<name>A0A166NTI4_9AGAM</name>
<dbReference type="Proteomes" id="UP000076532">
    <property type="component" value="Unassembled WGS sequence"/>
</dbReference>
<sequence length="383" mass="43509">MVTELPLEIWLHILSCTIPTSPFIWEYQPFNSPEDELERERERRTILAPVVLVCRAWRALAERMVYENIDLDCDAIKPALEIGDHRGAYVRRAVLLYQSTQPLITRLGHLPNLNILRLSPPSPRPGEHTACDESDSDGIPFPPLKRLDWWNIPDATRSSDINSLYNVLLNTPHIQYLTLGGSYGEINTQFPVHLPEVTTLNFQRSDMEFAQQILALWSMPALTHLIYTGVSNYFMFMALVQKFGAQLRTLELSRSMQFCTTDYLWPALTEGRALHEIGYFVNSTLIPRRTLNGTAWVAINGSVRVVRLHGQLAFADEKLIWDHLEEHFAFLAGAALPALETVVLHPSHGIWDEITSHPRFAPLGRALRGRGCVLQRADGERVS</sequence>
<dbReference type="AlphaFoldDB" id="A0A166NTI4"/>
<dbReference type="SUPFAM" id="SSF52047">
    <property type="entry name" value="RNI-like"/>
    <property type="match status" value="1"/>
</dbReference>
<protein>
    <submittedName>
        <fullName evidence="1">Uncharacterized protein</fullName>
    </submittedName>
</protein>
<dbReference type="EMBL" id="KV417521">
    <property type="protein sequence ID" value="KZP25364.1"/>
    <property type="molecule type" value="Genomic_DNA"/>
</dbReference>
<keyword evidence="2" id="KW-1185">Reference proteome</keyword>
<evidence type="ECO:0000313" key="2">
    <source>
        <dbReference type="Proteomes" id="UP000076532"/>
    </source>
</evidence>
<accession>A0A166NTI4</accession>
<reference evidence="1 2" key="1">
    <citation type="journal article" date="2016" name="Mol. Biol. Evol.">
        <title>Comparative Genomics of Early-Diverging Mushroom-Forming Fungi Provides Insights into the Origins of Lignocellulose Decay Capabilities.</title>
        <authorList>
            <person name="Nagy L.G."/>
            <person name="Riley R."/>
            <person name="Tritt A."/>
            <person name="Adam C."/>
            <person name="Daum C."/>
            <person name="Floudas D."/>
            <person name="Sun H."/>
            <person name="Yadav J.S."/>
            <person name="Pangilinan J."/>
            <person name="Larsson K.H."/>
            <person name="Matsuura K."/>
            <person name="Barry K."/>
            <person name="Labutti K."/>
            <person name="Kuo R."/>
            <person name="Ohm R.A."/>
            <person name="Bhattacharya S.S."/>
            <person name="Shirouzu T."/>
            <person name="Yoshinaga Y."/>
            <person name="Martin F.M."/>
            <person name="Grigoriev I.V."/>
            <person name="Hibbett D.S."/>
        </authorList>
    </citation>
    <scope>NUCLEOTIDE SEQUENCE [LARGE SCALE GENOMIC DNA]</scope>
    <source>
        <strain evidence="1 2">CBS 109695</strain>
    </source>
</reference>
<dbReference type="OrthoDB" id="3256525at2759"/>
<proteinExistence type="predicted"/>